<evidence type="ECO:0000313" key="3">
    <source>
        <dbReference type="Proteomes" id="UP000434172"/>
    </source>
</evidence>
<accession>A0A8H3WSX3</accession>
<name>A0A8H3WSX3_9PEZI</name>
<dbReference type="EMBL" id="WOWK01000002">
    <property type="protein sequence ID" value="KAF0331905.1"/>
    <property type="molecule type" value="Genomic_DNA"/>
</dbReference>
<dbReference type="OrthoDB" id="3552888at2759"/>
<reference evidence="2 3" key="1">
    <citation type="submission" date="2019-12" db="EMBL/GenBank/DDBJ databases">
        <title>A genome sequence resource for the geographically widespread anthracnose pathogen Colletotrichum asianum.</title>
        <authorList>
            <person name="Meng Y."/>
        </authorList>
    </citation>
    <scope>NUCLEOTIDE SEQUENCE [LARGE SCALE GENOMIC DNA]</scope>
    <source>
        <strain evidence="2 3">ICMP 18580</strain>
    </source>
</reference>
<keyword evidence="1" id="KW-0732">Signal</keyword>
<dbReference type="AlphaFoldDB" id="A0A8H3WSX3"/>
<proteinExistence type="predicted"/>
<evidence type="ECO:0000313" key="2">
    <source>
        <dbReference type="EMBL" id="KAF0331905.1"/>
    </source>
</evidence>
<evidence type="ECO:0008006" key="4">
    <source>
        <dbReference type="Google" id="ProtNLM"/>
    </source>
</evidence>
<evidence type="ECO:0000256" key="1">
    <source>
        <dbReference type="SAM" id="SignalP"/>
    </source>
</evidence>
<protein>
    <recommendedName>
        <fullName evidence="4">Secreted protein</fullName>
    </recommendedName>
</protein>
<feature type="signal peptide" evidence="1">
    <location>
        <begin position="1"/>
        <end position="20"/>
    </location>
</feature>
<dbReference type="PANTHER" id="PTHR35605:SF1">
    <property type="entry name" value="ECP2 EFFECTOR PROTEIN DOMAIN-CONTAINING PROTEIN-RELATED"/>
    <property type="match status" value="1"/>
</dbReference>
<organism evidence="2 3">
    <name type="scientific">Colletotrichum asianum</name>
    <dbReference type="NCBI Taxonomy" id="702518"/>
    <lineage>
        <taxon>Eukaryota</taxon>
        <taxon>Fungi</taxon>
        <taxon>Dikarya</taxon>
        <taxon>Ascomycota</taxon>
        <taxon>Pezizomycotina</taxon>
        <taxon>Sordariomycetes</taxon>
        <taxon>Hypocreomycetidae</taxon>
        <taxon>Glomerellales</taxon>
        <taxon>Glomerellaceae</taxon>
        <taxon>Colletotrichum</taxon>
        <taxon>Colletotrichum gloeosporioides species complex</taxon>
    </lineage>
</organism>
<dbReference type="Proteomes" id="UP000434172">
    <property type="component" value="Unassembled WGS sequence"/>
</dbReference>
<feature type="chain" id="PRO_5034470040" description="Secreted protein" evidence="1">
    <location>
        <begin position="21"/>
        <end position="203"/>
    </location>
</feature>
<keyword evidence="3" id="KW-1185">Reference proteome</keyword>
<comment type="caution">
    <text evidence="2">The sequence shown here is derived from an EMBL/GenBank/DDBJ whole genome shotgun (WGS) entry which is preliminary data.</text>
</comment>
<sequence>MYTRYLSMLMPALMAILTAATEAPIAGYDVFVPEWEVRAHPSGDALRLDGTAEEVIQQIEKINPDFKRSFNIDDLPEEEEGMKSAHELQSRAVTTFPLDRVICDNFEPAKSSEVMSAVRYLNDIGGRPKNGGGPANCGRVSCGYKVAVWWCNDGAQTRELSGFSSITAGIYAIQTMCQQTRPKFAGQAFHPDNWNVIVRWEDC</sequence>
<gene>
    <name evidence="2" type="ORF">GQ607_001025</name>
</gene>
<dbReference type="PANTHER" id="PTHR35605">
    <property type="entry name" value="ECP2 EFFECTOR PROTEIN DOMAIN-CONTAINING PROTEIN-RELATED"/>
    <property type="match status" value="1"/>
</dbReference>